<feature type="domain" description="ENT" evidence="6">
    <location>
        <begin position="10"/>
        <end position="94"/>
    </location>
</feature>
<keyword evidence="4" id="KW-0539">Nucleus</keyword>
<organism evidence="7 8">
    <name type="scientific">Echinococcus granulosus</name>
    <name type="common">Hydatid tapeworm</name>
    <dbReference type="NCBI Taxonomy" id="6210"/>
    <lineage>
        <taxon>Eukaryota</taxon>
        <taxon>Metazoa</taxon>
        <taxon>Spiralia</taxon>
        <taxon>Lophotrochozoa</taxon>
        <taxon>Platyhelminthes</taxon>
        <taxon>Cestoda</taxon>
        <taxon>Eucestoda</taxon>
        <taxon>Cyclophyllidea</taxon>
        <taxon>Taeniidae</taxon>
        <taxon>Echinococcus</taxon>
        <taxon>Echinococcus granulosus group</taxon>
    </lineage>
</organism>
<dbReference type="PROSITE" id="PS51138">
    <property type="entry name" value="ENT"/>
    <property type="match status" value="1"/>
</dbReference>
<comment type="caution">
    <text evidence="7">The sequence shown here is derived from an EMBL/GenBank/DDBJ whole genome shotgun (WGS) entry which is preliminary data.</text>
</comment>
<dbReference type="Pfam" id="PF03735">
    <property type="entry name" value="ENT"/>
    <property type="match status" value="1"/>
</dbReference>
<dbReference type="OrthoDB" id="6274321at2759"/>
<dbReference type="InterPro" id="IPR003690">
    <property type="entry name" value="MTERF"/>
</dbReference>
<dbReference type="PANTHER" id="PTHR16500:SF3">
    <property type="entry name" value="BRCA2-INTERACTING TRANSCRIPTIONAL REPRESSOR EMSY"/>
    <property type="match status" value="1"/>
</dbReference>
<proteinExistence type="inferred from homology"/>
<protein>
    <submittedName>
        <fullName evidence="7">Protein EMSY</fullName>
    </submittedName>
</protein>
<dbReference type="InterPro" id="IPR033482">
    <property type="entry name" value="EMSY"/>
</dbReference>
<dbReference type="SUPFAM" id="SSF158639">
    <property type="entry name" value="ENT-like"/>
    <property type="match status" value="1"/>
</dbReference>
<dbReference type="GeneID" id="36342768"/>
<keyword evidence="8" id="KW-1185">Reference proteome</keyword>
<dbReference type="InterPro" id="IPR005491">
    <property type="entry name" value="ENT_dom"/>
</dbReference>
<evidence type="ECO:0000256" key="4">
    <source>
        <dbReference type="ARBA" id="ARBA00023242"/>
    </source>
</evidence>
<dbReference type="PANTHER" id="PTHR16500">
    <property type="entry name" value="BRCA2-INTERACTING TRANSCRIPTIONAL REPRESSOR EMSY"/>
    <property type="match status" value="1"/>
</dbReference>
<dbReference type="KEGG" id="egl:EGR_07053"/>
<evidence type="ECO:0000313" key="8">
    <source>
        <dbReference type="Proteomes" id="UP000019149"/>
    </source>
</evidence>
<evidence type="ECO:0000256" key="1">
    <source>
        <dbReference type="ARBA" id="ARBA00004123"/>
    </source>
</evidence>
<evidence type="ECO:0000256" key="2">
    <source>
        <dbReference type="ARBA" id="ARBA00007692"/>
    </source>
</evidence>
<feature type="region of interest" description="Disordered" evidence="5">
    <location>
        <begin position="1483"/>
        <end position="1510"/>
    </location>
</feature>
<sequence length="1510" mass="166965">MLVDYSKTDCRRILRRHEVEAYAKVVTAFRAQGLLTGEKRKLLEDLRRLLSIACDRHKAEVRRAVNDEELATISKFVCGQDTDENWVIEGRRIAPILQRGVPQTAFLPEADAVAKKWAFLNYQLPQPAETAVVHTDSTNDRERNDANHQNVKSPSRIEADLKENDNNEAKVSVTLLENTIVQDGDTVSTMVPEAAVEITCEAEVPKSDPISCVVEEKTSLITELPMRRTIHYGQSNSKRISVSIPSNADDIPHNVPTVQSKPISHTCISGIKRSPSVTESLQVTNLVSELVTKTPKPATTSDSTTNGVVPFISTRNFVIRQNNISTSSSGPLHSSQSVQINKIQSINPAISVSGHNRITSTAVTSTTPGLTTVVVTGTTGPTAYVSQSVNASRIVKNYPPVIGYQPSVPSTTQLSASSILADTKKHQQLQQQHSIVVQQQQPQVAGSTAGNVIVVHRGHTNRLVTASSAVPSSPHVSLTTNLSSNSSTSLPIVSTSSRSVRILPVNTPLVTPATPVTTATGNTTYTPLLSGTQLQNYTHQHLHQPNYRLSSSTTIICNDPELPTGATNIVKMPIGGGLLSRSTVSSNPTLASNPPAPSQVNSPALVSVLEPKRPRLAFVPAAASPSARQQIPWKNEDVEYLVSHLRALRAVFVDPSALEELDANQENCTQTLIALSSILSFLLNLESRSFLDQTEGQFHLVLSVLIQCLVNCLSHMAQHKMHVSGEVTAALIASLVYNEAVRDWVFSLNSLNSLPLWRVRIGCYAFILITTLITSVQQFGIPSDFTKFLLLAVRAMKVISVNGGESVQLMQTWFDHCISLISALCTLPPSEEYWKHKTRRQERAIELSAALGTILLLHEYEEQSEGLETPSMKKLAELCGNFCLPGIKASKELWIDMMIGILRHCALKSPFKVRHEEECNLKSYFLSVALPDDDSQQMSAILRGGVYLTLNLLPSIEGTNTPQPGAANRDQLTALLFTIGDLMVIVDSLLQAHLATRKMIGVGRKAPSLMDSMGTFSFAQPRSICFAVDLKQDLIRSLLSMVHSQPLLVASFVEYPRVTHIECVSSTDSTEVTVNAHDIFWALINASQRDPASPLAVEWTIVLLGLLLKPVIQSDEVLRAAAFISFHGFKNAENLLIRGFQRLASVRVATPTSKLLDDSRMKSLLDQPAEAAVFAQISKMHPDFDRMIVKPLLEVAKLSAASVVDLLHLVLSQDLENFCPDSCLLDARLRLLQPHFVISQVINPLMRFGVKNPYRVIRRCPSLFTAAIMKEDDQTRLLTALSTLNILLTKKDLSSLVKKYPSVLTRSREDLQTTHDYLTRVMGLEGSGEMAGATATPRSVHHTRHSTRLRLVFCPAWRLPLRRTVTRHLLLLLANQWPPSLPHSAQMWSAHRSHQRTRQRHATRRLHRTILTLSHCLSSSPFITTRDEESQDYIVGQLLTCSPEQFSYWLEYHDEPEGERVEGRAFSAKDVRQFEKICNTLTPEENFIREEEDEDYSDSESDTSDSEYCP</sequence>
<dbReference type="Gene3D" id="1.25.70.10">
    <property type="entry name" value="Transcription termination factor 3, mitochondrial"/>
    <property type="match status" value="1"/>
</dbReference>
<dbReference type="STRING" id="6210.W6U9T4"/>
<feature type="compositionally biased region" description="Acidic residues" evidence="5">
    <location>
        <begin position="1490"/>
        <end position="1510"/>
    </location>
</feature>
<dbReference type="GO" id="GO:0006355">
    <property type="term" value="P:regulation of DNA-templated transcription"/>
    <property type="evidence" value="ECO:0007669"/>
    <property type="project" value="InterPro"/>
</dbReference>
<feature type="region of interest" description="Disordered" evidence="5">
    <location>
        <begin position="130"/>
        <end position="155"/>
    </location>
</feature>
<feature type="compositionally biased region" description="Basic and acidic residues" evidence="5">
    <location>
        <begin position="137"/>
        <end position="146"/>
    </location>
</feature>
<dbReference type="CTD" id="36342768"/>
<dbReference type="InterPro" id="IPR038538">
    <property type="entry name" value="MTERF_sf"/>
</dbReference>
<dbReference type="RefSeq" id="XP_024349329.1">
    <property type="nucleotide sequence ID" value="XM_024496302.1"/>
</dbReference>
<dbReference type="Proteomes" id="UP000019149">
    <property type="component" value="Unassembled WGS sequence"/>
</dbReference>
<evidence type="ECO:0000259" key="6">
    <source>
        <dbReference type="PROSITE" id="PS51138"/>
    </source>
</evidence>
<comment type="subcellular location">
    <subcellularLocation>
        <location evidence="1">Nucleus</location>
    </subcellularLocation>
</comment>
<feature type="region of interest" description="Disordered" evidence="5">
    <location>
        <begin position="471"/>
        <end position="491"/>
    </location>
</feature>
<name>W6U9T4_ECHGR</name>
<evidence type="ECO:0000313" key="7">
    <source>
        <dbReference type="EMBL" id="EUB58133.1"/>
    </source>
</evidence>
<accession>W6U9T4</accession>
<evidence type="ECO:0000256" key="3">
    <source>
        <dbReference type="ARBA" id="ARBA00022946"/>
    </source>
</evidence>
<gene>
    <name evidence="7" type="ORF">EGR_07053</name>
</gene>
<dbReference type="EMBL" id="APAU02000068">
    <property type="protein sequence ID" value="EUB58133.1"/>
    <property type="molecule type" value="Genomic_DNA"/>
</dbReference>
<dbReference type="GO" id="GO:0003676">
    <property type="term" value="F:nucleic acid binding"/>
    <property type="evidence" value="ECO:0007669"/>
    <property type="project" value="InterPro"/>
</dbReference>
<reference evidence="7 8" key="1">
    <citation type="journal article" date="2013" name="Nat. Genet.">
        <title>The genome of the hydatid tapeworm Echinococcus granulosus.</title>
        <authorList>
            <person name="Zheng H."/>
            <person name="Zhang W."/>
            <person name="Zhang L."/>
            <person name="Zhang Z."/>
            <person name="Li J."/>
            <person name="Lu G."/>
            <person name="Zhu Y."/>
            <person name="Wang Y."/>
            <person name="Huang Y."/>
            <person name="Liu J."/>
            <person name="Kang H."/>
            <person name="Chen J."/>
            <person name="Wang L."/>
            <person name="Chen A."/>
            <person name="Yu S."/>
            <person name="Gao Z."/>
            <person name="Jin L."/>
            <person name="Gu W."/>
            <person name="Wang Z."/>
            <person name="Zhao L."/>
            <person name="Shi B."/>
            <person name="Wen H."/>
            <person name="Lin R."/>
            <person name="Jones M.K."/>
            <person name="Brejova B."/>
            <person name="Vinar T."/>
            <person name="Zhao G."/>
            <person name="McManus D.P."/>
            <person name="Chen Z."/>
            <person name="Zhou Y."/>
            <person name="Wang S."/>
        </authorList>
    </citation>
    <scope>NUCLEOTIDE SEQUENCE [LARGE SCALE GENOMIC DNA]</scope>
</reference>
<dbReference type="SMART" id="SM01191">
    <property type="entry name" value="ENT"/>
    <property type="match status" value="1"/>
</dbReference>
<dbReference type="SMART" id="SM00733">
    <property type="entry name" value="Mterf"/>
    <property type="match status" value="1"/>
</dbReference>
<keyword evidence="3" id="KW-0809">Transit peptide</keyword>
<dbReference type="Gene3D" id="1.10.1240.40">
    <property type="entry name" value="ENT domain"/>
    <property type="match status" value="1"/>
</dbReference>
<dbReference type="InterPro" id="IPR036142">
    <property type="entry name" value="ENT_dom-like_sf"/>
</dbReference>
<comment type="similarity">
    <text evidence="2">Belongs to the mTERF family.</text>
</comment>
<evidence type="ECO:0000256" key="5">
    <source>
        <dbReference type="SAM" id="MobiDB-lite"/>
    </source>
</evidence>
<dbReference type="GO" id="GO:0005654">
    <property type="term" value="C:nucleoplasm"/>
    <property type="evidence" value="ECO:0007669"/>
    <property type="project" value="TreeGrafter"/>
</dbReference>